<accession>A0ABT4D1L8</accession>
<feature type="transmembrane region" description="Helical" evidence="1">
    <location>
        <begin position="12"/>
        <end position="31"/>
    </location>
</feature>
<comment type="caution">
    <text evidence="3">The sequence shown here is derived from an EMBL/GenBank/DDBJ whole genome shotgun (WGS) entry which is preliminary data.</text>
</comment>
<dbReference type="Proteomes" id="UP001078443">
    <property type="component" value="Unassembled WGS sequence"/>
</dbReference>
<dbReference type="EMBL" id="JAPQER010000005">
    <property type="protein sequence ID" value="MCY6485141.1"/>
    <property type="molecule type" value="Genomic_DNA"/>
</dbReference>
<name>A0ABT4D1L8_9CLOT</name>
<dbReference type="Pfam" id="PF26347">
    <property type="entry name" value="YtrI_sporulation"/>
    <property type="match status" value="1"/>
</dbReference>
<keyword evidence="1" id="KW-0812">Transmembrane</keyword>
<evidence type="ECO:0000259" key="2">
    <source>
        <dbReference type="Pfam" id="PF26347"/>
    </source>
</evidence>
<gene>
    <name evidence="3" type="ORF">OW763_12410</name>
</gene>
<evidence type="ECO:0000313" key="4">
    <source>
        <dbReference type="Proteomes" id="UP001078443"/>
    </source>
</evidence>
<protein>
    <recommendedName>
        <fullName evidence="2">Sporulation membrane protein YtrI C-terminal domain-containing protein</fullName>
    </recommendedName>
</protein>
<evidence type="ECO:0000313" key="3">
    <source>
        <dbReference type="EMBL" id="MCY6485141.1"/>
    </source>
</evidence>
<reference evidence="3" key="1">
    <citation type="submission" date="2022-12" db="EMBL/GenBank/DDBJ databases">
        <authorList>
            <person name="Wang J."/>
        </authorList>
    </citation>
    <scope>NUCLEOTIDE SEQUENCE</scope>
    <source>
        <strain evidence="3">HY-45-18</strain>
    </source>
</reference>
<keyword evidence="4" id="KW-1185">Reference proteome</keyword>
<keyword evidence="1" id="KW-1133">Transmembrane helix</keyword>
<sequence>MDEIKNKYALFFITGLFIGGIFGVVAVNLLVGYKIDNYMKKVQYLQATVEDKEMRLEKLSEIIDKKRLLINSIEVELEFENEEQDDEMVRITLEKNIKEKFKRLIGKEVEKIDGEILLEVIDKRIMKTDGKQYQMRVKRMMVSPIFKLWVEVKLIK</sequence>
<keyword evidence="1" id="KW-0472">Membrane</keyword>
<dbReference type="InterPro" id="IPR058620">
    <property type="entry name" value="YtrI_C"/>
</dbReference>
<organism evidence="3 4">
    <name type="scientific">Clostridium aestuarii</name>
    <dbReference type="NCBI Taxonomy" id="338193"/>
    <lineage>
        <taxon>Bacteria</taxon>
        <taxon>Bacillati</taxon>
        <taxon>Bacillota</taxon>
        <taxon>Clostridia</taxon>
        <taxon>Eubacteriales</taxon>
        <taxon>Clostridiaceae</taxon>
        <taxon>Clostridium</taxon>
    </lineage>
</organism>
<proteinExistence type="predicted"/>
<feature type="domain" description="Sporulation membrane protein YtrI C-terminal" evidence="2">
    <location>
        <begin position="72"/>
        <end position="153"/>
    </location>
</feature>
<dbReference type="RefSeq" id="WP_268041459.1">
    <property type="nucleotide sequence ID" value="NZ_JAPQER010000005.1"/>
</dbReference>
<evidence type="ECO:0000256" key="1">
    <source>
        <dbReference type="SAM" id="Phobius"/>
    </source>
</evidence>